<dbReference type="AlphaFoldDB" id="A0A853CIK5"/>
<keyword evidence="1" id="KW-0560">Oxidoreductase</keyword>
<organism evidence="4 5">
    <name type="scientific">Petropleomorpha daqingensis</name>
    <dbReference type="NCBI Taxonomy" id="2026353"/>
    <lineage>
        <taxon>Bacteria</taxon>
        <taxon>Bacillati</taxon>
        <taxon>Actinomycetota</taxon>
        <taxon>Actinomycetes</taxon>
        <taxon>Geodermatophilales</taxon>
        <taxon>Geodermatophilaceae</taxon>
        <taxon>Petropleomorpha</taxon>
    </lineage>
</organism>
<keyword evidence="5" id="KW-1185">Reference proteome</keyword>
<sequence length="362" mass="38576">MTRAVVVGAGIVGLTTGLALRRAGLDVVVTEQAPDIRVAGATLGLWRNALDVFDVLGVSEPVRAIGKAAEMWFHDPGGRPIPTPGFGPGDHSYLLVHRVKLNEALADAVGRDAIRFDARLTGYDEDDDGVTARYADGSTEHADLLVGADGLYSAVRAQLAPETAAQEHAGHYAWRAVIDPGDILIERDVLVIGHERTRGGYARTYDGQALWLLAQFGSAPPNGSRQAEALQRAVHLDDGGWNSALAELIAATPDERILQNQIMVVPPMPRWASDRVVLVGDAAHAMSPHVTAGASLGVQDAAVLARCLQASPDIASALRGYEADRIPRYEEVARRSGAVEAAGTPEEFAEQYAAFSHWMTTS</sequence>
<dbReference type="Gene3D" id="3.50.50.60">
    <property type="entry name" value="FAD/NAD(P)-binding domain"/>
    <property type="match status" value="1"/>
</dbReference>
<dbReference type="InterPro" id="IPR002938">
    <property type="entry name" value="FAD-bd"/>
</dbReference>
<protein>
    <submittedName>
        <fullName evidence="4">2-polyprenyl-6-methoxyphenol hydroxylase-like FAD-dependent oxidoreductase</fullName>
    </submittedName>
</protein>
<dbReference type="RefSeq" id="WP_179717472.1">
    <property type="nucleotide sequence ID" value="NZ_JACBZT010000001.1"/>
</dbReference>
<evidence type="ECO:0000256" key="1">
    <source>
        <dbReference type="ARBA" id="ARBA00023002"/>
    </source>
</evidence>
<keyword evidence="2" id="KW-0503">Monooxygenase</keyword>
<dbReference type="SUPFAM" id="SSF51905">
    <property type="entry name" value="FAD/NAD(P)-binding domain"/>
    <property type="match status" value="1"/>
</dbReference>
<dbReference type="PANTHER" id="PTHR13789">
    <property type="entry name" value="MONOOXYGENASE"/>
    <property type="match status" value="1"/>
</dbReference>
<dbReference type="EMBL" id="JACBZT010000001">
    <property type="protein sequence ID" value="NYJ06392.1"/>
    <property type="molecule type" value="Genomic_DNA"/>
</dbReference>
<name>A0A853CIK5_9ACTN</name>
<gene>
    <name evidence="4" type="ORF">GGQ55_002670</name>
</gene>
<dbReference type="Pfam" id="PF01494">
    <property type="entry name" value="FAD_binding_3"/>
    <property type="match status" value="1"/>
</dbReference>
<dbReference type="InterPro" id="IPR050493">
    <property type="entry name" value="FAD-dep_Monooxygenase_BioMet"/>
</dbReference>
<dbReference type="PRINTS" id="PR00420">
    <property type="entry name" value="RNGMNOXGNASE"/>
</dbReference>
<evidence type="ECO:0000313" key="5">
    <source>
        <dbReference type="Proteomes" id="UP000541969"/>
    </source>
</evidence>
<dbReference type="PANTHER" id="PTHR13789:SF309">
    <property type="entry name" value="PUTATIVE (AFU_ORTHOLOGUE AFUA_6G14510)-RELATED"/>
    <property type="match status" value="1"/>
</dbReference>
<comment type="caution">
    <text evidence="4">The sequence shown here is derived from an EMBL/GenBank/DDBJ whole genome shotgun (WGS) entry which is preliminary data.</text>
</comment>
<evidence type="ECO:0000313" key="4">
    <source>
        <dbReference type="EMBL" id="NYJ06392.1"/>
    </source>
</evidence>
<evidence type="ECO:0000259" key="3">
    <source>
        <dbReference type="Pfam" id="PF01494"/>
    </source>
</evidence>
<feature type="domain" description="FAD-binding" evidence="3">
    <location>
        <begin position="2"/>
        <end position="335"/>
    </location>
</feature>
<accession>A0A853CIK5</accession>
<proteinExistence type="predicted"/>
<evidence type="ECO:0000256" key="2">
    <source>
        <dbReference type="ARBA" id="ARBA00023033"/>
    </source>
</evidence>
<dbReference type="InterPro" id="IPR036188">
    <property type="entry name" value="FAD/NAD-bd_sf"/>
</dbReference>
<reference evidence="4 5" key="1">
    <citation type="submission" date="2020-07" db="EMBL/GenBank/DDBJ databases">
        <title>Sequencing the genomes of 1000 actinobacteria strains.</title>
        <authorList>
            <person name="Klenk H.-P."/>
        </authorList>
    </citation>
    <scope>NUCLEOTIDE SEQUENCE [LARGE SCALE GENOMIC DNA]</scope>
    <source>
        <strain evidence="4 5">DSM 104001</strain>
    </source>
</reference>
<dbReference type="Proteomes" id="UP000541969">
    <property type="component" value="Unassembled WGS sequence"/>
</dbReference>
<dbReference type="GO" id="GO:0071949">
    <property type="term" value="F:FAD binding"/>
    <property type="evidence" value="ECO:0007669"/>
    <property type="project" value="InterPro"/>
</dbReference>
<dbReference type="GO" id="GO:0004497">
    <property type="term" value="F:monooxygenase activity"/>
    <property type="evidence" value="ECO:0007669"/>
    <property type="project" value="UniProtKB-KW"/>
</dbReference>